<organism evidence="1 2">
    <name type="scientific">Desmophyllum pertusum</name>
    <dbReference type="NCBI Taxonomy" id="174260"/>
    <lineage>
        <taxon>Eukaryota</taxon>
        <taxon>Metazoa</taxon>
        <taxon>Cnidaria</taxon>
        <taxon>Anthozoa</taxon>
        <taxon>Hexacorallia</taxon>
        <taxon>Scleractinia</taxon>
        <taxon>Caryophylliina</taxon>
        <taxon>Caryophylliidae</taxon>
        <taxon>Desmophyllum</taxon>
    </lineage>
</organism>
<dbReference type="AlphaFoldDB" id="A0A9X0CDJ2"/>
<dbReference type="OrthoDB" id="5965034at2759"/>
<proteinExistence type="predicted"/>
<dbReference type="EMBL" id="MU827858">
    <property type="protein sequence ID" value="KAJ7318444.1"/>
    <property type="molecule type" value="Genomic_DNA"/>
</dbReference>
<dbReference type="Proteomes" id="UP001163046">
    <property type="component" value="Unassembled WGS sequence"/>
</dbReference>
<accession>A0A9X0CDJ2</accession>
<evidence type="ECO:0000313" key="1">
    <source>
        <dbReference type="EMBL" id="KAJ7318444.1"/>
    </source>
</evidence>
<sequence length="257" mass="29887">MMQGSVRAMLGVTSRAISQRRISAACRRVAPDALNARTRDILNRTNPVPYFAPYLATKELLKEYRFDKRRLPWRQTQSTQNYVAERMWPEVNQRVNYPIKRVLVSIQAKEEFDFGDAVTKFCVSWLTMYTCQDPLQQLVDSWNFHRIPGQNGCVPLENMLRSNRALKIPEELVPTTEEVVRMYEERGGNLTRDGNFGIDPLALRPDLIESRQQLFYANQPTGQIIFSSILQGYLELFEHALGFLIELTMYLTRFLEN</sequence>
<keyword evidence="2" id="KW-1185">Reference proteome</keyword>
<protein>
    <submittedName>
        <fullName evidence="1">Uncharacterized protein</fullName>
    </submittedName>
</protein>
<evidence type="ECO:0000313" key="2">
    <source>
        <dbReference type="Proteomes" id="UP001163046"/>
    </source>
</evidence>
<reference evidence="1" key="1">
    <citation type="submission" date="2023-01" db="EMBL/GenBank/DDBJ databases">
        <title>Genome assembly of the deep-sea coral Lophelia pertusa.</title>
        <authorList>
            <person name="Herrera S."/>
            <person name="Cordes E."/>
        </authorList>
    </citation>
    <scope>NUCLEOTIDE SEQUENCE</scope>
    <source>
        <strain evidence="1">USNM1676648</strain>
        <tissue evidence="1">Polyp</tissue>
    </source>
</reference>
<gene>
    <name evidence="1" type="ORF">OS493_037967</name>
</gene>
<comment type="caution">
    <text evidence="1">The sequence shown here is derived from an EMBL/GenBank/DDBJ whole genome shotgun (WGS) entry which is preliminary data.</text>
</comment>
<name>A0A9X0CDJ2_9CNID</name>